<feature type="transmembrane region" description="Helical" evidence="2">
    <location>
        <begin position="172"/>
        <end position="190"/>
    </location>
</feature>
<dbReference type="OrthoDB" id="9804872at2"/>
<reference evidence="4 5" key="1">
    <citation type="submission" date="2018-03" db="EMBL/GenBank/DDBJ databases">
        <title>Alkalicoccus saliphilus sp. nov., isolated from a mineral pool.</title>
        <authorList>
            <person name="Zhao B."/>
        </authorList>
    </citation>
    <scope>NUCLEOTIDE SEQUENCE [LARGE SCALE GENOMIC DNA]</scope>
    <source>
        <strain evidence="4 5">6AG</strain>
    </source>
</reference>
<feature type="transmembrane region" description="Helical" evidence="2">
    <location>
        <begin position="147"/>
        <end position="166"/>
    </location>
</feature>
<sequence length="749" mass="84951">MKHFQLKSMASVTHLLIYILAFLLIWEWLRPVPAVTNTGQIEIFVWFTLASAVLIYFRFPFYITMPALFAGSLYGLHRIFMEGPFLSGEGAGTLLRTFAAEFTMNTGMIFNGNFAALTDFFRTFLLFMLLALVCYLLYYWVLYTRKVFFFLLCTIAYITILDTFTVVDASQAVIRIVIIGFFILALLHMLNVQDEERAIGRRPGSFISPAWMYTLVTMAAAAVVAGILLPKPEPQWEDPVPFMREIAGIEGPGGAQASRIGYGVNDERLGGGFEKEEGTAFLAAADGEKYWRGESKDTYTGHGWTSDPEYIESEQIFGSGIDYHMFEDGAELEEGQTFIEMDEAADFELIFYPGQPVNVQNTSAEAGGSTIPENEIQFYTDAEGGRIQAESGNTESVRLESYELTYEEPVFPMEELRNSSEEDPEDIQEYYLQLPEELPERVTVLAEEIGEEHDSRYETAAAVENYFSDNDFEYETENVAVPEEGEDYVDQFLFETQEGYCDNFSTSMVVMLRALDIPARWVKGFTAGEEVEELEDGRNLYEIANANAHSWVEVYFPEVGWVPFEPTRGFTNYADFEEPESDPGIDLGEDNSGEDPNIPEPEGGVDDLLEEGGEQEGTEEETDEGTAVFTMKNLLISIPLIIAVMILYQKQSRLQNKFFFYRYRFSGTSASFSSAYQRLLWMLANEGLPRAEGETLREYSRRVDLALSSQAMTKLTSSYEKVYYGGRTPVGEWEKRKKDWEEIVRLLQA</sequence>
<dbReference type="Gene3D" id="3.10.620.30">
    <property type="match status" value="1"/>
</dbReference>
<keyword evidence="2" id="KW-0472">Membrane</keyword>
<dbReference type="EMBL" id="PZJJ01000009">
    <property type="protein sequence ID" value="PTL39186.1"/>
    <property type="molecule type" value="Genomic_DNA"/>
</dbReference>
<dbReference type="PANTHER" id="PTHR42736:SF1">
    <property type="entry name" value="PROTEIN-GLUTAMINE GAMMA-GLUTAMYLTRANSFERASE"/>
    <property type="match status" value="1"/>
</dbReference>
<dbReference type="Pfam" id="PF11992">
    <property type="entry name" value="TgpA_N"/>
    <property type="match status" value="1"/>
</dbReference>
<name>A0A2T4U710_9BACI</name>
<evidence type="ECO:0000313" key="5">
    <source>
        <dbReference type="Proteomes" id="UP000240509"/>
    </source>
</evidence>
<organism evidence="4 5">
    <name type="scientific">Alkalicoccus saliphilus</name>
    <dbReference type="NCBI Taxonomy" id="200989"/>
    <lineage>
        <taxon>Bacteria</taxon>
        <taxon>Bacillati</taxon>
        <taxon>Bacillota</taxon>
        <taxon>Bacilli</taxon>
        <taxon>Bacillales</taxon>
        <taxon>Bacillaceae</taxon>
        <taxon>Alkalicoccus</taxon>
    </lineage>
</organism>
<evidence type="ECO:0000256" key="2">
    <source>
        <dbReference type="SAM" id="Phobius"/>
    </source>
</evidence>
<protein>
    <submittedName>
        <fullName evidence="4">Peptidase</fullName>
    </submittedName>
</protein>
<feature type="transmembrane region" description="Helical" evidence="2">
    <location>
        <begin position="210"/>
        <end position="229"/>
    </location>
</feature>
<dbReference type="InterPro" id="IPR002931">
    <property type="entry name" value="Transglutaminase-like"/>
</dbReference>
<feature type="domain" description="Transglutaminase-like" evidence="3">
    <location>
        <begin position="493"/>
        <end position="568"/>
    </location>
</feature>
<feature type="transmembrane region" description="Helical" evidence="2">
    <location>
        <begin position="120"/>
        <end position="140"/>
    </location>
</feature>
<feature type="transmembrane region" description="Helical" evidence="2">
    <location>
        <begin position="41"/>
        <end position="59"/>
    </location>
</feature>
<accession>A0A2T4U710</accession>
<gene>
    <name evidence="4" type="ORF">C6Y45_07275</name>
</gene>
<keyword evidence="2" id="KW-0812">Transmembrane</keyword>
<comment type="caution">
    <text evidence="4">The sequence shown here is derived from an EMBL/GenBank/DDBJ whole genome shotgun (WGS) entry which is preliminary data.</text>
</comment>
<keyword evidence="2" id="KW-1133">Transmembrane helix</keyword>
<evidence type="ECO:0000259" key="3">
    <source>
        <dbReference type="SMART" id="SM00460"/>
    </source>
</evidence>
<dbReference type="Proteomes" id="UP000240509">
    <property type="component" value="Unassembled WGS sequence"/>
</dbReference>
<dbReference type="RefSeq" id="WP_107584573.1">
    <property type="nucleotide sequence ID" value="NZ_PZJJ01000009.1"/>
</dbReference>
<dbReference type="PANTHER" id="PTHR42736">
    <property type="entry name" value="PROTEIN-GLUTAMINE GAMMA-GLUTAMYLTRANSFERASE"/>
    <property type="match status" value="1"/>
</dbReference>
<feature type="compositionally biased region" description="Acidic residues" evidence="1">
    <location>
        <begin position="603"/>
        <end position="624"/>
    </location>
</feature>
<feature type="transmembrane region" description="Helical" evidence="2">
    <location>
        <begin position="12"/>
        <end position="29"/>
    </location>
</feature>
<dbReference type="InterPro" id="IPR038765">
    <property type="entry name" value="Papain-like_cys_pep_sf"/>
</dbReference>
<keyword evidence="5" id="KW-1185">Reference proteome</keyword>
<feature type="region of interest" description="Disordered" evidence="1">
    <location>
        <begin position="572"/>
        <end position="624"/>
    </location>
</feature>
<dbReference type="SUPFAM" id="SSF54001">
    <property type="entry name" value="Cysteine proteinases"/>
    <property type="match status" value="1"/>
</dbReference>
<dbReference type="AlphaFoldDB" id="A0A2T4U710"/>
<evidence type="ECO:0000313" key="4">
    <source>
        <dbReference type="EMBL" id="PTL39186.1"/>
    </source>
</evidence>
<dbReference type="InterPro" id="IPR021878">
    <property type="entry name" value="TgpA_N"/>
</dbReference>
<evidence type="ECO:0000256" key="1">
    <source>
        <dbReference type="SAM" id="MobiDB-lite"/>
    </source>
</evidence>
<dbReference type="Pfam" id="PF01841">
    <property type="entry name" value="Transglut_core"/>
    <property type="match status" value="1"/>
</dbReference>
<dbReference type="InterPro" id="IPR052901">
    <property type="entry name" value="Bact_TGase-like"/>
</dbReference>
<feature type="compositionally biased region" description="Acidic residues" evidence="1">
    <location>
        <begin position="575"/>
        <end position="593"/>
    </location>
</feature>
<proteinExistence type="predicted"/>
<dbReference type="SMART" id="SM00460">
    <property type="entry name" value="TGc"/>
    <property type="match status" value="1"/>
</dbReference>
<dbReference type="InterPro" id="IPR025403">
    <property type="entry name" value="TgpA-like_C"/>
</dbReference>
<dbReference type="Pfam" id="PF13559">
    <property type="entry name" value="DUF4129"/>
    <property type="match status" value="1"/>
</dbReference>